<dbReference type="Proteomes" id="UP000192247">
    <property type="component" value="Unassembled WGS sequence"/>
</dbReference>
<evidence type="ECO:0000313" key="3">
    <source>
        <dbReference type="Proteomes" id="UP000192247"/>
    </source>
</evidence>
<dbReference type="InParanoid" id="A0A1V9XTV3"/>
<feature type="compositionally biased region" description="Basic and acidic residues" evidence="1">
    <location>
        <begin position="166"/>
        <end position="178"/>
    </location>
</feature>
<organism evidence="2 3">
    <name type="scientific">Tropilaelaps mercedesae</name>
    <dbReference type="NCBI Taxonomy" id="418985"/>
    <lineage>
        <taxon>Eukaryota</taxon>
        <taxon>Metazoa</taxon>
        <taxon>Ecdysozoa</taxon>
        <taxon>Arthropoda</taxon>
        <taxon>Chelicerata</taxon>
        <taxon>Arachnida</taxon>
        <taxon>Acari</taxon>
        <taxon>Parasitiformes</taxon>
        <taxon>Mesostigmata</taxon>
        <taxon>Gamasina</taxon>
        <taxon>Dermanyssoidea</taxon>
        <taxon>Laelapidae</taxon>
        <taxon>Tropilaelaps</taxon>
    </lineage>
</organism>
<keyword evidence="3" id="KW-1185">Reference proteome</keyword>
<protein>
    <submittedName>
        <fullName evidence="2">SAM pointed domain-containing Ets transcription factor-like</fullName>
    </submittedName>
</protein>
<accession>A0A1V9XTV3</accession>
<evidence type="ECO:0000313" key="2">
    <source>
        <dbReference type="EMBL" id="OQR76927.1"/>
    </source>
</evidence>
<reference evidence="2 3" key="1">
    <citation type="journal article" date="2017" name="Gigascience">
        <title>Draft genome of the honey bee ectoparasitic mite, Tropilaelaps mercedesae, is shaped by the parasitic life history.</title>
        <authorList>
            <person name="Dong X."/>
            <person name="Armstrong S.D."/>
            <person name="Xia D."/>
            <person name="Makepeace B.L."/>
            <person name="Darby A.C."/>
            <person name="Kadowaki T."/>
        </authorList>
    </citation>
    <scope>NUCLEOTIDE SEQUENCE [LARGE SCALE GENOMIC DNA]</scope>
    <source>
        <strain evidence="2">Wuxi-XJTLU</strain>
    </source>
</reference>
<feature type="compositionally biased region" description="Low complexity" evidence="1">
    <location>
        <begin position="201"/>
        <end position="229"/>
    </location>
</feature>
<feature type="compositionally biased region" description="Polar residues" evidence="1">
    <location>
        <begin position="188"/>
        <end position="200"/>
    </location>
</feature>
<dbReference type="EMBL" id="MNPL01004164">
    <property type="protein sequence ID" value="OQR76927.1"/>
    <property type="molecule type" value="Genomic_DNA"/>
</dbReference>
<feature type="region of interest" description="Disordered" evidence="1">
    <location>
        <begin position="143"/>
        <end position="229"/>
    </location>
</feature>
<sequence length="271" mass="28349">MFEDILLGLSSEAVIDMEQQAMCSPGHYYPSPAWSPPSSEADYATGGGLIAAATAGLGLVKSEPLSPQSGFIGAGMASPRAGHTAPSVTPPPSSAPYHAHMPSNEHMNISITGYTPLTPPYNNNSSSSTRCDRIGPSQSMYWQATSSATPPPYESEYYGGTCSPSRDGRETKYSELLHQHHGQHHQQASSLSDKQITVGQSHSGTTNSTNHHSTGATTAATSSGHSTNSTGGCLDAFSDEGAFEQLRAICLQQAASDVNVACTMLNISPSE</sequence>
<gene>
    <name evidence="2" type="ORF">BIW11_07459</name>
</gene>
<comment type="caution">
    <text evidence="2">The sequence shown here is derived from an EMBL/GenBank/DDBJ whole genome shotgun (WGS) entry which is preliminary data.</text>
</comment>
<proteinExistence type="predicted"/>
<evidence type="ECO:0000256" key="1">
    <source>
        <dbReference type="SAM" id="MobiDB-lite"/>
    </source>
</evidence>
<name>A0A1V9XTV3_9ACAR</name>
<dbReference type="AlphaFoldDB" id="A0A1V9XTV3"/>